<keyword evidence="2" id="KW-0240">DNA-directed RNA polymerase</keyword>
<keyword evidence="2" id="KW-0804">Transcription</keyword>
<comment type="caution">
    <text evidence="2">The sequence shown here is derived from an EMBL/GenBank/DDBJ whole genome shotgun (WGS) entry which is preliminary data.</text>
</comment>
<keyword evidence="3" id="KW-1185">Reference proteome</keyword>
<evidence type="ECO:0000313" key="3">
    <source>
        <dbReference type="Proteomes" id="UP001219518"/>
    </source>
</evidence>
<name>A0AAE1I431_9NEOP</name>
<evidence type="ECO:0000313" key="2">
    <source>
        <dbReference type="EMBL" id="KAK3933032.1"/>
    </source>
</evidence>
<gene>
    <name evidence="2" type="ORF">KUF71_017220</name>
</gene>
<protein>
    <submittedName>
        <fullName evidence="2">DNA-directed RNA polymerase subunit beta</fullName>
    </submittedName>
</protein>
<reference evidence="2" key="2">
    <citation type="journal article" date="2023" name="BMC Genomics">
        <title>Pest status, molecular evolution, and epigenetic factors derived from the genome assembly of Frankliniella fusca, a thysanopteran phytovirus vector.</title>
        <authorList>
            <person name="Catto M.A."/>
            <person name="Labadie P.E."/>
            <person name="Jacobson A.L."/>
            <person name="Kennedy G.G."/>
            <person name="Srinivasan R."/>
            <person name="Hunt B.G."/>
        </authorList>
    </citation>
    <scope>NUCLEOTIDE SEQUENCE</scope>
    <source>
        <strain evidence="2">PL_HMW_Pooled</strain>
    </source>
</reference>
<organism evidence="2 3">
    <name type="scientific">Frankliniella fusca</name>
    <dbReference type="NCBI Taxonomy" id="407009"/>
    <lineage>
        <taxon>Eukaryota</taxon>
        <taxon>Metazoa</taxon>
        <taxon>Ecdysozoa</taxon>
        <taxon>Arthropoda</taxon>
        <taxon>Hexapoda</taxon>
        <taxon>Insecta</taxon>
        <taxon>Pterygota</taxon>
        <taxon>Neoptera</taxon>
        <taxon>Paraneoptera</taxon>
        <taxon>Thysanoptera</taxon>
        <taxon>Terebrantia</taxon>
        <taxon>Thripoidea</taxon>
        <taxon>Thripidae</taxon>
        <taxon>Frankliniella</taxon>
    </lineage>
</organism>
<accession>A0AAE1I431</accession>
<feature type="compositionally biased region" description="Polar residues" evidence="1">
    <location>
        <begin position="77"/>
        <end position="86"/>
    </location>
</feature>
<dbReference type="InterPro" id="IPR004242">
    <property type="entry name" value="Transposase_21"/>
</dbReference>
<dbReference type="PANTHER" id="PTHR46579">
    <property type="entry name" value="F5/8 TYPE C DOMAIN-CONTAINING PROTEIN-RELATED"/>
    <property type="match status" value="1"/>
</dbReference>
<reference evidence="2" key="1">
    <citation type="submission" date="2021-07" db="EMBL/GenBank/DDBJ databases">
        <authorList>
            <person name="Catto M.A."/>
            <person name="Jacobson A."/>
            <person name="Kennedy G."/>
            <person name="Labadie P."/>
            <person name="Hunt B.G."/>
            <person name="Srinivasan R."/>
        </authorList>
    </citation>
    <scope>NUCLEOTIDE SEQUENCE</scope>
    <source>
        <strain evidence="2">PL_HMW_Pooled</strain>
        <tissue evidence="2">Head</tissue>
    </source>
</reference>
<feature type="region of interest" description="Disordered" evidence="1">
    <location>
        <begin position="54"/>
        <end position="87"/>
    </location>
</feature>
<feature type="region of interest" description="Disordered" evidence="1">
    <location>
        <begin position="1"/>
        <end position="20"/>
    </location>
</feature>
<dbReference type="EMBL" id="JAHWGI010001442">
    <property type="protein sequence ID" value="KAK3933032.1"/>
    <property type="molecule type" value="Genomic_DNA"/>
</dbReference>
<dbReference type="Proteomes" id="UP001219518">
    <property type="component" value="Unassembled WGS sequence"/>
</dbReference>
<evidence type="ECO:0000256" key="1">
    <source>
        <dbReference type="SAM" id="MobiDB-lite"/>
    </source>
</evidence>
<proteinExistence type="predicted"/>
<dbReference type="Pfam" id="PF02992">
    <property type="entry name" value="Transposase_21"/>
    <property type="match status" value="1"/>
</dbReference>
<dbReference type="PANTHER" id="PTHR46579:SF1">
    <property type="entry name" value="F5_8 TYPE C DOMAIN-CONTAINING PROTEIN"/>
    <property type="match status" value="1"/>
</dbReference>
<dbReference type="GO" id="GO:0000428">
    <property type="term" value="C:DNA-directed RNA polymerase complex"/>
    <property type="evidence" value="ECO:0007669"/>
    <property type="project" value="UniProtKB-KW"/>
</dbReference>
<sequence>MALVSTEELSDTESCNSIASDISHSERQIVSGGVEIQEGLHSDISSIGEACEGVTVDNVPSDSDSEGQDSLPRSGGDTDNSTTSDVNIGAPSIFNSIIKELSNGIDSDFSVSKGELLLMTLSAHQQNRWTNKSLSPIVPGTQFLVDKLLFNEDAAGITRHFFCYNCGKDFGTLHNVSEVLCENPRCKALNLAANHKKWRYYVSFDVVPQLEALLNKNGVMEHLVNPKERIDQNCESTIRDVYDGEMYKNFVNKFCVSNDIRYLSFTLNTDGIALYSSSNGSIWLILLMLNELPPVLRMQNLLIGGLWFGNDHPIMDLFLSSIVKQLNKLSNTFQLKIHRNLMDFQAFLIAACVDSGARGSVQGIATHSGFFSCNWCLVPGFYNGDKVVFPITIPTPQLRTHAQLFEDSKNALTLRVPASLSSLEKAELTHGARFVCEFFHLNSNSFDCVNGFVVDALHALDHGVARQCMKIWSDSESEHHFITPAKELTLDTYVDMLKPPVEVRKFPRKISDRAIYILSRKEISVANLDIADALLVKFIQKFQDDYSHTNMSFNVHLVLHACKTVKNWGPLWAVSSAYAFEAGNGDVKKLLHSAHGAANQVCRNLSHRICRSLLEHHFSSNQTKSYELSIQPKKPMKKCVSAGSTHFLKSPLPFTPIPEEEYLCEELNIDPSDCMIYMKVIKDNMLIKSTCSRRSNNCVFETIDDKIVRFTKLLFDSKKREGYGFCHELLCNSVIRLPSGLGPLAPKDECVRKVITSSAELRLIPLTNVRMVCCLTELPHGRSSESNHNSMIAI</sequence>
<dbReference type="AlphaFoldDB" id="A0AAE1I431"/>